<protein>
    <submittedName>
        <fullName evidence="2">Uncharacterized protein</fullName>
    </submittedName>
</protein>
<comment type="caution">
    <text evidence="2">The sequence shown here is derived from an EMBL/GenBank/DDBJ whole genome shotgun (WGS) entry which is preliminary data.</text>
</comment>
<evidence type="ECO:0000313" key="2">
    <source>
        <dbReference type="EMBL" id="CAF9940903.1"/>
    </source>
</evidence>
<dbReference type="AlphaFoldDB" id="A0A8H3J545"/>
<gene>
    <name evidence="2" type="ORF">HETSPECPRED_002673</name>
</gene>
<keyword evidence="1" id="KW-0472">Membrane</keyword>
<dbReference type="EMBL" id="CAJPDS010000167">
    <property type="protein sequence ID" value="CAF9940903.1"/>
    <property type="molecule type" value="Genomic_DNA"/>
</dbReference>
<name>A0A8H3J545_9LECA</name>
<reference evidence="2" key="1">
    <citation type="submission" date="2021-03" db="EMBL/GenBank/DDBJ databases">
        <authorList>
            <person name="Tagirdzhanova G."/>
        </authorList>
    </citation>
    <scope>NUCLEOTIDE SEQUENCE</scope>
</reference>
<feature type="transmembrane region" description="Helical" evidence="1">
    <location>
        <begin position="315"/>
        <end position="341"/>
    </location>
</feature>
<dbReference type="Proteomes" id="UP000664521">
    <property type="component" value="Unassembled WGS sequence"/>
</dbReference>
<sequence>MVQQDLEILQKPSGDLKREIIHRLWHQSKTVIELSDYAEYFDYHWQSCQNMRLGALSKADILAARTHGEILNIIDALWSFQDSEFQVTRVTLRTVLKQKHFQEDSDERINVSIHLALRLWLTLNIRDSSPASTNRGVVWNDVSYLSTFVSEQFQGPTSDEPRAKVSLGSDMTAVQLRKINGIAIEWISNIRDHLYYNNDRRILKVYNLEHVLQAHSRSEVKIIPEQVINETLLTLHMLFPRWDPRTTKYLKKIGRCPFPDVYVKVPPQWHLTDFYYWQDRLEILLSASQAPPAALRNTLPTLRLLWNDRRNPHQWWTFWFAASILLLTVVFGLITSVATCLQTRYTYQSLQLTRESLQLARDAGKSPAA</sequence>
<proteinExistence type="predicted"/>
<evidence type="ECO:0000256" key="1">
    <source>
        <dbReference type="SAM" id="Phobius"/>
    </source>
</evidence>
<accession>A0A8H3J545</accession>
<evidence type="ECO:0000313" key="3">
    <source>
        <dbReference type="Proteomes" id="UP000664521"/>
    </source>
</evidence>
<keyword evidence="1" id="KW-1133">Transmembrane helix</keyword>
<organism evidence="2 3">
    <name type="scientific">Heterodermia speciosa</name>
    <dbReference type="NCBI Taxonomy" id="116794"/>
    <lineage>
        <taxon>Eukaryota</taxon>
        <taxon>Fungi</taxon>
        <taxon>Dikarya</taxon>
        <taxon>Ascomycota</taxon>
        <taxon>Pezizomycotina</taxon>
        <taxon>Lecanoromycetes</taxon>
        <taxon>OSLEUM clade</taxon>
        <taxon>Lecanoromycetidae</taxon>
        <taxon>Caliciales</taxon>
        <taxon>Physciaceae</taxon>
        <taxon>Heterodermia</taxon>
    </lineage>
</organism>
<keyword evidence="1" id="KW-0812">Transmembrane</keyword>
<dbReference type="OrthoDB" id="5428890at2759"/>
<keyword evidence="3" id="KW-1185">Reference proteome</keyword>